<evidence type="ECO:0000313" key="3">
    <source>
        <dbReference type="Proteomes" id="UP000182259"/>
    </source>
</evidence>
<name>A0A1L0BVM8_9ASCO</name>
<protein>
    <submittedName>
        <fullName evidence="2">CIC11C00000003424</fullName>
    </submittedName>
</protein>
<feature type="region of interest" description="Disordered" evidence="1">
    <location>
        <begin position="146"/>
        <end position="195"/>
    </location>
</feature>
<proteinExistence type="predicted"/>
<evidence type="ECO:0000313" key="2">
    <source>
        <dbReference type="EMBL" id="SGZ55423.1"/>
    </source>
</evidence>
<dbReference type="AlphaFoldDB" id="A0A1L0BVM8"/>
<accession>A0A1L0BVM8</accession>
<organism evidence="2 3">
    <name type="scientific">Sungouiella intermedia</name>
    <dbReference type="NCBI Taxonomy" id="45354"/>
    <lineage>
        <taxon>Eukaryota</taxon>
        <taxon>Fungi</taxon>
        <taxon>Dikarya</taxon>
        <taxon>Ascomycota</taxon>
        <taxon>Saccharomycotina</taxon>
        <taxon>Pichiomycetes</taxon>
        <taxon>Metschnikowiaceae</taxon>
        <taxon>Sungouiella</taxon>
    </lineage>
</organism>
<feature type="compositionally biased region" description="Low complexity" evidence="1">
    <location>
        <begin position="155"/>
        <end position="195"/>
    </location>
</feature>
<evidence type="ECO:0000256" key="1">
    <source>
        <dbReference type="SAM" id="MobiDB-lite"/>
    </source>
</evidence>
<dbReference type="Proteomes" id="UP000182259">
    <property type="component" value="Chromosome IV"/>
</dbReference>
<gene>
    <name evidence="2" type="ORF">SAMEA4029009_CIC11G00000003424</name>
</gene>
<reference evidence="2 3" key="1">
    <citation type="submission" date="2016-10" db="EMBL/GenBank/DDBJ databases">
        <authorList>
            <person name="de Groot N.N."/>
        </authorList>
    </citation>
    <scope>NUCLEOTIDE SEQUENCE [LARGE SCALE GENOMIC DNA]</scope>
    <source>
        <strain evidence="2 3">PYCC 4715</strain>
    </source>
</reference>
<dbReference type="EMBL" id="LT635767">
    <property type="protein sequence ID" value="SGZ55423.1"/>
    <property type="molecule type" value="Genomic_DNA"/>
</dbReference>
<sequence length="299" mass="34292">MSDSSKIDIDRDRVTVLLLINSLLIKKAYNIYVTILSNQQTIKRMLHQSRQSILDQYNNLNRRLQCNLSVLAYINDQYHNKAAAQQPNRLQFPVILTAPAEMPELKLLYKRLHDLYPEAIQYLKLKIMQIKQLQLQLQQQQLPQQSEEFQRRQHQQSQQQSKQFQLTQQQTSMQLQLQHQGTPQVPQQPQKQQQPFSLYSMAQGQPNQQFNSPQMNMTQQRAFGAAQLNTQVAHQSKSLPNDGLSKDSSDGLFNTDEGGFSGFQDMGSTTKGGAPMLISPQQILLQQGSGNNEYNLGFF</sequence>